<comment type="caution">
    <text evidence="1">The sequence shown here is derived from an EMBL/GenBank/DDBJ whole genome shotgun (WGS) entry which is preliminary data.</text>
</comment>
<accession>A0A401ZYP6</accession>
<gene>
    <name evidence="1" type="ORF">KTT_18190</name>
</gene>
<keyword evidence="2" id="KW-1185">Reference proteome</keyword>
<dbReference type="InterPro" id="IPR029016">
    <property type="entry name" value="GAF-like_dom_sf"/>
</dbReference>
<evidence type="ECO:0008006" key="3">
    <source>
        <dbReference type="Google" id="ProtNLM"/>
    </source>
</evidence>
<dbReference type="Proteomes" id="UP000287352">
    <property type="component" value="Unassembled WGS sequence"/>
</dbReference>
<dbReference type="SUPFAM" id="SSF55781">
    <property type="entry name" value="GAF domain-like"/>
    <property type="match status" value="1"/>
</dbReference>
<sequence length="322" mass="35984">MQEYQTWRELLAVLLKKPREQRRIARITMVDSETLLAWSRNTQSPDVGQLHALLKALPQRQMLLRTLIAEEFEDFDEERDDAPTQASLMAFSAHLLELSATVPEQSRFWSICVAVLSEALQQLDPDHLGISLSIVQCMPSQAGTIFCLRESISLGSTPWCEQVQVKTRFLGAESLAGAVVSSGSMQVVTNSTQEQQLAVNLPEYAVSAAALPITYSNRVAGCFLLASTQADYFSSQVRIELIENYRAMLTLAFSPDTFYEPAQIMLQTMPAFQEQQPYLAAFPQRIAATLKTVFSTNRIISYLEAQQHVCSQIAEELARLPS</sequence>
<dbReference type="AlphaFoldDB" id="A0A401ZYP6"/>
<proteinExistence type="predicted"/>
<dbReference type="EMBL" id="BIFR01000001">
    <property type="protein sequence ID" value="GCE11960.1"/>
    <property type="molecule type" value="Genomic_DNA"/>
</dbReference>
<reference evidence="2" key="1">
    <citation type="submission" date="2018-12" db="EMBL/GenBank/DDBJ databases">
        <title>Tengunoibacter tsumagoiensis gen. nov., sp. nov., Dictyobacter kobayashii sp. nov., D. alpinus sp. nov., and D. joshuensis sp. nov. and description of Dictyobacteraceae fam. nov. within the order Ktedonobacterales isolated from Tengu-no-mugimeshi.</title>
        <authorList>
            <person name="Wang C.M."/>
            <person name="Zheng Y."/>
            <person name="Sakai Y."/>
            <person name="Toyoda A."/>
            <person name="Minakuchi Y."/>
            <person name="Abe K."/>
            <person name="Yokota A."/>
            <person name="Yabe S."/>
        </authorList>
    </citation>
    <scope>NUCLEOTIDE SEQUENCE [LARGE SCALE GENOMIC DNA]</scope>
    <source>
        <strain evidence="2">Uno3</strain>
    </source>
</reference>
<evidence type="ECO:0000313" key="2">
    <source>
        <dbReference type="Proteomes" id="UP000287352"/>
    </source>
</evidence>
<protein>
    <recommendedName>
        <fullName evidence="3">GAF domain-containing protein</fullName>
    </recommendedName>
</protein>
<name>A0A401ZYP6_9CHLR</name>
<dbReference type="RefSeq" id="WP_126579629.1">
    <property type="nucleotide sequence ID" value="NZ_BIFR01000001.1"/>
</dbReference>
<dbReference type="Gene3D" id="3.30.450.40">
    <property type="match status" value="1"/>
</dbReference>
<organism evidence="1 2">
    <name type="scientific">Tengunoibacter tsumagoiensis</name>
    <dbReference type="NCBI Taxonomy" id="2014871"/>
    <lineage>
        <taxon>Bacteria</taxon>
        <taxon>Bacillati</taxon>
        <taxon>Chloroflexota</taxon>
        <taxon>Ktedonobacteria</taxon>
        <taxon>Ktedonobacterales</taxon>
        <taxon>Dictyobacteraceae</taxon>
        <taxon>Tengunoibacter</taxon>
    </lineage>
</organism>
<dbReference type="OrthoDB" id="145547at2"/>
<evidence type="ECO:0000313" key="1">
    <source>
        <dbReference type="EMBL" id="GCE11960.1"/>
    </source>
</evidence>